<dbReference type="PRINTS" id="PR01607">
    <property type="entry name" value="APYRASEFAMLY"/>
</dbReference>
<dbReference type="Gene3D" id="3.60.21.10">
    <property type="match status" value="1"/>
</dbReference>
<evidence type="ECO:0000256" key="1">
    <source>
        <dbReference type="ARBA" id="ARBA00004168"/>
    </source>
</evidence>
<keyword evidence="2" id="KW-0134">Cell wall</keyword>
<dbReference type="Pfam" id="PF02872">
    <property type="entry name" value="5_nucleotid_C"/>
    <property type="match status" value="1"/>
</dbReference>
<comment type="similarity">
    <text evidence="6">Belongs to the 5'-nucleotidase family.</text>
</comment>
<gene>
    <name evidence="10" type="ORF">ELQ35_01490</name>
</gene>
<comment type="subcellular location">
    <subcellularLocation>
        <location evidence="1">Secreted</location>
        <location evidence="1">Cell wall</location>
        <topology evidence="1">Peptidoglycan-anchor</topology>
    </subcellularLocation>
</comment>
<keyword evidence="6" id="KW-0547">Nucleotide-binding</keyword>
<organism evidence="10 11">
    <name type="scientific">Peribacillus cavernae</name>
    <dbReference type="NCBI Taxonomy" id="1674310"/>
    <lineage>
        <taxon>Bacteria</taxon>
        <taxon>Bacillati</taxon>
        <taxon>Bacillota</taxon>
        <taxon>Bacilli</taxon>
        <taxon>Bacillales</taxon>
        <taxon>Bacillaceae</taxon>
        <taxon>Peribacillus</taxon>
    </lineage>
</organism>
<keyword evidence="6" id="KW-0378">Hydrolase</keyword>
<dbReference type="FunFam" id="3.60.21.10:FF:000052">
    <property type="entry name" value="Endonuclease YhcR"/>
    <property type="match status" value="1"/>
</dbReference>
<keyword evidence="5" id="KW-0572">Peptidoglycan-anchor</keyword>
<dbReference type="OrthoDB" id="9775118at2"/>
<evidence type="ECO:0000256" key="5">
    <source>
        <dbReference type="ARBA" id="ARBA00023088"/>
    </source>
</evidence>
<keyword evidence="7" id="KW-1133">Transmembrane helix</keyword>
<proteinExistence type="inferred from homology"/>
<feature type="domain" description="5'-Nucleotidase C-terminal" evidence="9">
    <location>
        <begin position="365"/>
        <end position="514"/>
    </location>
</feature>
<keyword evidence="3" id="KW-0964">Secreted</keyword>
<evidence type="ECO:0000259" key="8">
    <source>
        <dbReference type="Pfam" id="PF00149"/>
    </source>
</evidence>
<dbReference type="InterPro" id="IPR029052">
    <property type="entry name" value="Metallo-depent_PP-like"/>
</dbReference>
<dbReference type="Pfam" id="PF00149">
    <property type="entry name" value="Metallophos"/>
    <property type="match status" value="1"/>
</dbReference>
<reference evidence="10 11" key="1">
    <citation type="submission" date="2018-12" db="EMBL/GenBank/DDBJ databases">
        <title>Bacillus chawlae sp. nov., Bacillus glennii sp. nov., and Bacillus saganii sp. nov. Isolated from the Vehicle Assembly Building at Kennedy Space Center where the Viking Spacecraft were Assembled.</title>
        <authorList>
            <person name="Seuylemezian A."/>
            <person name="Vaishampayan P."/>
        </authorList>
    </citation>
    <scope>NUCLEOTIDE SEQUENCE [LARGE SCALE GENOMIC DNA]</scope>
    <source>
        <strain evidence="10 11">L5</strain>
    </source>
</reference>
<dbReference type="SUPFAM" id="SSF55816">
    <property type="entry name" value="5'-nucleotidase (syn. UDP-sugar hydrolase), C-terminal domain"/>
    <property type="match status" value="1"/>
</dbReference>
<dbReference type="GO" id="GO:0009166">
    <property type="term" value="P:nucleotide catabolic process"/>
    <property type="evidence" value="ECO:0007669"/>
    <property type="project" value="InterPro"/>
</dbReference>
<dbReference type="GO" id="GO:0000166">
    <property type="term" value="F:nucleotide binding"/>
    <property type="evidence" value="ECO:0007669"/>
    <property type="project" value="UniProtKB-KW"/>
</dbReference>
<dbReference type="AlphaFoldDB" id="A0A433HWW9"/>
<dbReference type="Proteomes" id="UP000267430">
    <property type="component" value="Unassembled WGS sequence"/>
</dbReference>
<name>A0A433HWW9_9BACI</name>
<feature type="transmembrane region" description="Helical" evidence="7">
    <location>
        <begin position="20"/>
        <end position="39"/>
    </location>
</feature>
<dbReference type="EMBL" id="RYZZ01000001">
    <property type="protein sequence ID" value="RUQ32787.1"/>
    <property type="molecule type" value="Genomic_DNA"/>
</dbReference>
<evidence type="ECO:0000256" key="6">
    <source>
        <dbReference type="RuleBase" id="RU362119"/>
    </source>
</evidence>
<dbReference type="GO" id="GO:0008768">
    <property type="term" value="F:UDP-sugar diphosphatase activity"/>
    <property type="evidence" value="ECO:0007669"/>
    <property type="project" value="TreeGrafter"/>
</dbReference>
<dbReference type="PANTHER" id="PTHR11575:SF24">
    <property type="entry name" value="5'-NUCLEOTIDASE"/>
    <property type="match status" value="1"/>
</dbReference>
<dbReference type="Gene3D" id="3.90.780.10">
    <property type="entry name" value="5'-Nucleotidase, C-terminal domain"/>
    <property type="match status" value="1"/>
</dbReference>
<dbReference type="GO" id="GO:0030288">
    <property type="term" value="C:outer membrane-bounded periplasmic space"/>
    <property type="evidence" value="ECO:0007669"/>
    <property type="project" value="TreeGrafter"/>
</dbReference>
<evidence type="ECO:0000259" key="9">
    <source>
        <dbReference type="Pfam" id="PF02872"/>
    </source>
</evidence>
<dbReference type="InterPro" id="IPR006146">
    <property type="entry name" value="5'-Nucleotdase_CS"/>
</dbReference>
<sequence length="543" mass="60030">MAEMIQSYTESTSEGRNQKLSKFQIAPVFFLLLLILGTYEYNSTSTSLKPSASNNYIQVQLLGVNDFHGQLNKYQSLSGTKAGGAEYLAAYLKQYKQETENTLLVHAGDMVGGSPPISSLFQDQPTIELLNLLNFDVGTLGNHEFDEGVNEMKRLIHGGFHEKTGTFPGSNTSYCSANVIDKKTGTPLLPPYVIKQINGINIGFIGVVTTETNQFVLPEIRKEVKIIDEVSAINQTVELLKEKGIKSIVVLAHVAAKSDLTGTNPSEDLAEMAPKIDDEVDVIFGGHNHKYANTEVDGKLIVQSYSYGKAFSQVKLSLDRHTKDIVKKKANIIVTSHHQIEPDEETITLLNKYKEKMDVYTNTIVGEVPEGFARKQNPNGESPLAQIVAESGRTAMESEIAFVHHGGIRASLKKGEITIEDLYTALPFNHSVVKLTLTGDQIKRALEQQWMEDKENILQTAGLTYNWNPDAPIGSRILVVKDLQGKELQPNKEYTIAVSNYLASGGDGFTVFKQGRLVESGPLVVSALKHYIQQKYPREVVLR</sequence>
<comment type="caution">
    <text evidence="10">The sequence shown here is derived from an EMBL/GenBank/DDBJ whole genome shotgun (WGS) entry which is preliminary data.</text>
</comment>
<accession>A0A433HWW9</accession>
<evidence type="ECO:0000256" key="3">
    <source>
        <dbReference type="ARBA" id="ARBA00022525"/>
    </source>
</evidence>
<keyword evidence="4" id="KW-0732">Signal</keyword>
<evidence type="ECO:0000256" key="4">
    <source>
        <dbReference type="ARBA" id="ARBA00022729"/>
    </source>
</evidence>
<dbReference type="InterPro" id="IPR008334">
    <property type="entry name" value="5'-Nucleotdase_C"/>
</dbReference>
<dbReference type="InterPro" id="IPR006179">
    <property type="entry name" value="5_nucleotidase/apyrase"/>
</dbReference>
<dbReference type="PANTHER" id="PTHR11575">
    <property type="entry name" value="5'-NUCLEOTIDASE-RELATED"/>
    <property type="match status" value="1"/>
</dbReference>
<evidence type="ECO:0000256" key="2">
    <source>
        <dbReference type="ARBA" id="ARBA00022512"/>
    </source>
</evidence>
<dbReference type="PROSITE" id="PS00786">
    <property type="entry name" value="5_NUCLEOTIDASE_2"/>
    <property type="match status" value="1"/>
</dbReference>
<dbReference type="GO" id="GO:0008253">
    <property type="term" value="F:5'-nucleotidase activity"/>
    <property type="evidence" value="ECO:0007669"/>
    <property type="project" value="TreeGrafter"/>
</dbReference>
<dbReference type="SUPFAM" id="SSF56300">
    <property type="entry name" value="Metallo-dependent phosphatases"/>
    <property type="match status" value="1"/>
</dbReference>
<dbReference type="GO" id="GO:0046872">
    <property type="term" value="F:metal ion binding"/>
    <property type="evidence" value="ECO:0007669"/>
    <property type="project" value="InterPro"/>
</dbReference>
<dbReference type="InterPro" id="IPR036907">
    <property type="entry name" value="5'-Nucleotdase_C_sf"/>
</dbReference>
<keyword evidence="11" id="KW-1185">Reference proteome</keyword>
<feature type="domain" description="Calcineurin-like phosphoesterase" evidence="8">
    <location>
        <begin position="62"/>
        <end position="291"/>
    </location>
</feature>
<evidence type="ECO:0000313" key="10">
    <source>
        <dbReference type="EMBL" id="RUQ32787.1"/>
    </source>
</evidence>
<evidence type="ECO:0000313" key="11">
    <source>
        <dbReference type="Proteomes" id="UP000267430"/>
    </source>
</evidence>
<keyword evidence="7" id="KW-0472">Membrane</keyword>
<keyword evidence="7" id="KW-0812">Transmembrane</keyword>
<dbReference type="InterPro" id="IPR004843">
    <property type="entry name" value="Calcineurin-like_PHP"/>
</dbReference>
<protein>
    <submittedName>
        <fullName evidence="10">Bifunctional metallophosphatase/5'-nucleotidase</fullName>
    </submittedName>
</protein>
<evidence type="ECO:0000256" key="7">
    <source>
        <dbReference type="SAM" id="Phobius"/>
    </source>
</evidence>